<comment type="caution">
    <text evidence="12">The sequence shown here is derived from an EMBL/GenBank/DDBJ whole genome shotgun (WGS) entry which is preliminary data.</text>
</comment>
<dbReference type="GO" id="GO:0000293">
    <property type="term" value="F:ferric-chelate reductase activity"/>
    <property type="evidence" value="ECO:0007669"/>
    <property type="project" value="UniProtKB-ARBA"/>
</dbReference>
<feature type="transmembrane region" description="Helical" evidence="10">
    <location>
        <begin position="258"/>
        <end position="277"/>
    </location>
</feature>
<feature type="transmembrane region" description="Helical" evidence="10">
    <location>
        <begin position="318"/>
        <end position="334"/>
    </location>
</feature>
<evidence type="ECO:0000256" key="8">
    <source>
        <dbReference type="ARBA" id="ARBA00023065"/>
    </source>
</evidence>
<keyword evidence="6 10" id="KW-1133">Transmembrane helix</keyword>
<comment type="subcellular location">
    <subcellularLocation>
        <location evidence="1">Membrane</location>
        <topology evidence="1">Multi-pass membrane protein</topology>
    </subcellularLocation>
</comment>
<keyword evidence="8" id="KW-0406">Ion transport</keyword>
<evidence type="ECO:0000256" key="1">
    <source>
        <dbReference type="ARBA" id="ARBA00004141"/>
    </source>
</evidence>
<feature type="transmembrane region" description="Helical" evidence="10">
    <location>
        <begin position="220"/>
        <end position="238"/>
    </location>
</feature>
<evidence type="ECO:0000313" key="12">
    <source>
        <dbReference type="EMBL" id="SPN99977.1"/>
    </source>
</evidence>
<proteinExistence type="inferred from homology"/>
<dbReference type="InterPro" id="IPR051410">
    <property type="entry name" value="Ferric/Cupric_Reductase"/>
</dbReference>
<dbReference type="InterPro" id="IPR013112">
    <property type="entry name" value="FAD-bd_8"/>
</dbReference>
<dbReference type="EMBL" id="ONZQ02000003">
    <property type="protein sequence ID" value="SPN99977.1"/>
    <property type="molecule type" value="Genomic_DNA"/>
</dbReference>
<dbReference type="PANTHER" id="PTHR32361:SF12">
    <property type="entry name" value="PUTATIVE (AFU_ORTHOLOGUE AFUA_1G14340)-RELATED"/>
    <property type="match status" value="1"/>
</dbReference>
<evidence type="ECO:0000256" key="5">
    <source>
        <dbReference type="ARBA" id="ARBA00022982"/>
    </source>
</evidence>
<feature type="transmembrane region" description="Helical" evidence="10">
    <location>
        <begin position="148"/>
        <end position="166"/>
    </location>
</feature>
<dbReference type="SFLD" id="SFLDS00052">
    <property type="entry name" value="Ferric_Reductase_Domain"/>
    <property type="match status" value="1"/>
</dbReference>
<evidence type="ECO:0000256" key="6">
    <source>
        <dbReference type="ARBA" id="ARBA00022989"/>
    </source>
</evidence>
<evidence type="ECO:0000256" key="10">
    <source>
        <dbReference type="SAM" id="Phobius"/>
    </source>
</evidence>
<evidence type="ECO:0000256" key="9">
    <source>
        <dbReference type="ARBA" id="ARBA00023136"/>
    </source>
</evidence>
<dbReference type="Pfam" id="PF08022">
    <property type="entry name" value="FAD_binding_8"/>
    <property type="match status" value="1"/>
</dbReference>
<dbReference type="GO" id="GO:0006826">
    <property type="term" value="P:iron ion transport"/>
    <property type="evidence" value="ECO:0007669"/>
    <property type="project" value="TreeGrafter"/>
</dbReference>
<dbReference type="InterPro" id="IPR013121">
    <property type="entry name" value="Fe_red_NAD-bd_6"/>
</dbReference>
<accession>A0AAE8MU73</accession>
<dbReference type="Pfam" id="PF08030">
    <property type="entry name" value="NAD_binding_6"/>
    <property type="match status" value="1"/>
</dbReference>
<dbReference type="InterPro" id="IPR013130">
    <property type="entry name" value="Fe3_Rdtase_TM_dom"/>
</dbReference>
<sequence length="626" mass="71003">MDTDRRSPAAFAELVATATLKARADHAAGTEEPTGTSTIAPYATALWGVNQSANLVFVDAMWWILGIMALIILAIRLTEIGWMYIRQVTAMNSTGVQQNYWKFTQWSWLPSLKKNLLYAPFWKKRHNREIKLSEAVNMGTVPSRLHSLFLFVLLGSNLFAMFWLHWRTENMYKLCAEIRGRSGTLALVNMVPLIFLAARNNPLIAWLKISFDTYNLVHRWLGRLVVIESLIHTIAWAIVQVADGGWSSVRERIDTDLFISSGVVGTVCLVFLMILSFSPLRHAFYETFLNVHIILAFTIFICTLLHCLVSEIGHLPQLPWIVAIMILWFIERVWRMITLAYLNWSSKGYTEAVIEAMPGETTRVTMHLPRYLDVKPGSHAYLRFKDISPWECHPFSIAWVQHTADAKALPTHEKESSGAIIDKRRATTSVSFVVGAQTGFTRKLFNRATKGGKASVSLRAAMEGPYGGHHSLDSYGHVVLFAGATGITHQISYLRPMIEAFNRGTIATRRITLIWIIREYEALEWVRPWMDAILRLPNRKEILNIQLFVTRPRNPREIVSVSSTVQLFPGRPNIPMLLRKEVREQQGAMCVTVCGAGALADDVRSATRDVLDEDTVIDFIEESFTW</sequence>
<dbReference type="AlphaFoldDB" id="A0AAE8MU73"/>
<feature type="transmembrane region" description="Helical" evidence="10">
    <location>
        <begin position="178"/>
        <end position="199"/>
    </location>
</feature>
<evidence type="ECO:0000313" key="13">
    <source>
        <dbReference type="Proteomes" id="UP001187682"/>
    </source>
</evidence>
<dbReference type="GO" id="GO:0015677">
    <property type="term" value="P:copper ion import"/>
    <property type="evidence" value="ECO:0007669"/>
    <property type="project" value="TreeGrafter"/>
</dbReference>
<keyword evidence="9 10" id="KW-0472">Membrane</keyword>
<evidence type="ECO:0000256" key="3">
    <source>
        <dbReference type="ARBA" id="ARBA00022448"/>
    </source>
</evidence>
<dbReference type="PROSITE" id="PS51384">
    <property type="entry name" value="FAD_FR"/>
    <property type="match status" value="1"/>
</dbReference>
<gene>
    <name evidence="12" type="ORF">DNG_02829</name>
</gene>
<dbReference type="SFLD" id="SFLDG01168">
    <property type="entry name" value="Ferric_reductase_subgroup_(FRE"/>
    <property type="match status" value="1"/>
</dbReference>
<keyword evidence="5" id="KW-0249">Electron transport</keyword>
<dbReference type="InterPro" id="IPR017927">
    <property type="entry name" value="FAD-bd_FR_type"/>
</dbReference>
<name>A0AAE8MU73_9PEZI</name>
<dbReference type="CDD" id="cd06186">
    <property type="entry name" value="NOX_Duox_like_FAD_NADP"/>
    <property type="match status" value="1"/>
</dbReference>
<comment type="similarity">
    <text evidence="2">Belongs to the ferric reductase (FRE) family.</text>
</comment>
<protein>
    <submittedName>
        <fullName evidence="12">Related to ferric reductase</fullName>
    </submittedName>
</protein>
<dbReference type="InterPro" id="IPR039261">
    <property type="entry name" value="FNR_nucleotide-bd"/>
</dbReference>
<dbReference type="Gene3D" id="3.40.50.80">
    <property type="entry name" value="Nucleotide-binding domain of ferredoxin-NADP reductase (FNR) module"/>
    <property type="match status" value="1"/>
</dbReference>
<feature type="transmembrane region" description="Helical" evidence="10">
    <location>
        <begin position="60"/>
        <end position="77"/>
    </location>
</feature>
<dbReference type="Proteomes" id="UP001187682">
    <property type="component" value="Unassembled WGS sequence"/>
</dbReference>
<feature type="transmembrane region" description="Helical" evidence="10">
    <location>
        <begin position="289"/>
        <end position="312"/>
    </location>
</feature>
<keyword evidence="7" id="KW-0560">Oxidoreductase</keyword>
<reference evidence="12" key="1">
    <citation type="submission" date="2018-03" db="EMBL/GenBank/DDBJ databases">
        <authorList>
            <person name="Guldener U."/>
        </authorList>
    </citation>
    <scope>NUCLEOTIDE SEQUENCE</scope>
</reference>
<dbReference type="SUPFAM" id="SSF52343">
    <property type="entry name" value="Ferredoxin reductase-like, C-terminal NADP-linked domain"/>
    <property type="match status" value="1"/>
</dbReference>
<dbReference type="GO" id="GO:0005886">
    <property type="term" value="C:plasma membrane"/>
    <property type="evidence" value="ECO:0007669"/>
    <property type="project" value="TreeGrafter"/>
</dbReference>
<evidence type="ECO:0000256" key="2">
    <source>
        <dbReference type="ARBA" id="ARBA00006278"/>
    </source>
</evidence>
<evidence type="ECO:0000259" key="11">
    <source>
        <dbReference type="PROSITE" id="PS51384"/>
    </source>
</evidence>
<keyword evidence="13" id="KW-1185">Reference proteome</keyword>
<evidence type="ECO:0000256" key="4">
    <source>
        <dbReference type="ARBA" id="ARBA00022692"/>
    </source>
</evidence>
<keyword evidence="3" id="KW-0813">Transport</keyword>
<dbReference type="Pfam" id="PF01794">
    <property type="entry name" value="Ferric_reduct"/>
    <property type="match status" value="1"/>
</dbReference>
<organism evidence="12 13">
    <name type="scientific">Cephalotrichum gorgonifer</name>
    <dbReference type="NCBI Taxonomy" id="2041049"/>
    <lineage>
        <taxon>Eukaryota</taxon>
        <taxon>Fungi</taxon>
        <taxon>Dikarya</taxon>
        <taxon>Ascomycota</taxon>
        <taxon>Pezizomycotina</taxon>
        <taxon>Sordariomycetes</taxon>
        <taxon>Hypocreomycetidae</taxon>
        <taxon>Microascales</taxon>
        <taxon>Microascaceae</taxon>
        <taxon>Cephalotrichum</taxon>
    </lineage>
</organism>
<evidence type="ECO:0000256" key="7">
    <source>
        <dbReference type="ARBA" id="ARBA00023002"/>
    </source>
</evidence>
<keyword evidence="4 10" id="KW-0812">Transmembrane</keyword>
<dbReference type="PANTHER" id="PTHR32361">
    <property type="entry name" value="FERRIC/CUPRIC REDUCTASE TRANSMEMBRANE COMPONENT"/>
    <property type="match status" value="1"/>
</dbReference>
<feature type="domain" description="FAD-binding FR-type" evidence="11">
    <location>
        <begin position="326"/>
        <end position="472"/>
    </location>
</feature>
<dbReference type="GO" id="GO:0006879">
    <property type="term" value="P:intracellular iron ion homeostasis"/>
    <property type="evidence" value="ECO:0007669"/>
    <property type="project" value="TreeGrafter"/>
</dbReference>